<dbReference type="RefSeq" id="WP_093324720.1">
    <property type="nucleotide sequence ID" value="NZ_FOSZ01000006.1"/>
</dbReference>
<dbReference type="SUPFAM" id="SSF55874">
    <property type="entry name" value="ATPase domain of HSP90 chaperone/DNA topoisomerase II/histidine kinase"/>
    <property type="match status" value="1"/>
</dbReference>
<name>A0A1I4FKT4_9RHOB</name>
<accession>A0A1I4FKT4</accession>
<dbReference type="EMBL" id="FOSZ01000006">
    <property type="protein sequence ID" value="SFL17527.1"/>
    <property type="molecule type" value="Genomic_DNA"/>
</dbReference>
<dbReference type="OrthoDB" id="9792240at2"/>
<evidence type="ECO:0000259" key="2">
    <source>
        <dbReference type="Pfam" id="PF13581"/>
    </source>
</evidence>
<reference evidence="4" key="1">
    <citation type="submission" date="2016-10" db="EMBL/GenBank/DDBJ databases">
        <authorList>
            <person name="Varghese N."/>
            <person name="Submissions S."/>
        </authorList>
    </citation>
    <scope>NUCLEOTIDE SEQUENCE [LARGE SCALE GENOMIC DNA]</scope>
    <source>
        <strain evidence="4">DSM 28453</strain>
    </source>
</reference>
<evidence type="ECO:0000313" key="4">
    <source>
        <dbReference type="Proteomes" id="UP000198851"/>
    </source>
</evidence>
<dbReference type="AlphaFoldDB" id="A0A1I4FKT4"/>
<evidence type="ECO:0000313" key="3">
    <source>
        <dbReference type="EMBL" id="SFL17527.1"/>
    </source>
</evidence>
<gene>
    <name evidence="3" type="ORF">SAMN04488036_10663</name>
</gene>
<evidence type="ECO:0000256" key="1">
    <source>
        <dbReference type="ARBA" id="ARBA00022527"/>
    </source>
</evidence>
<keyword evidence="1" id="KW-0723">Serine/threonine-protein kinase</keyword>
<sequence length="147" mass="16250">MISTNPDIHIELEGTPEEVRLALETLRTRLTERPLEACNAGTLEIVLAEVLNNVVEHALAGRSDGLIALTGNYDKCCWHLKVRDNGARMPEDQIPAGHAPQVETELMDLPEGGFGWMMVRTLACDINYDRAADGWNVLTFALPDDKP</sequence>
<dbReference type="GO" id="GO:0004674">
    <property type="term" value="F:protein serine/threonine kinase activity"/>
    <property type="evidence" value="ECO:0007669"/>
    <property type="project" value="UniProtKB-KW"/>
</dbReference>
<dbReference type="PANTHER" id="PTHR35526">
    <property type="entry name" value="ANTI-SIGMA-F FACTOR RSBW-RELATED"/>
    <property type="match status" value="1"/>
</dbReference>
<keyword evidence="3" id="KW-0808">Transferase</keyword>
<protein>
    <submittedName>
        <fullName evidence="3">Serine/threonine-protein kinase RsbW</fullName>
    </submittedName>
</protein>
<dbReference type="STRING" id="1280847.SAMN04488036_10663"/>
<feature type="domain" description="Histidine kinase/HSP90-like ATPase" evidence="2">
    <location>
        <begin position="14"/>
        <end position="140"/>
    </location>
</feature>
<organism evidence="3 4">
    <name type="scientific">Shimia haliotis</name>
    <dbReference type="NCBI Taxonomy" id="1280847"/>
    <lineage>
        <taxon>Bacteria</taxon>
        <taxon>Pseudomonadati</taxon>
        <taxon>Pseudomonadota</taxon>
        <taxon>Alphaproteobacteria</taxon>
        <taxon>Rhodobacterales</taxon>
        <taxon>Roseobacteraceae</taxon>
    </lineage>
</organism>
<dbReference type="Proteomes" id="UP000198851">
    <property type="component" value="Unassembled WGS sequence"/>
</dbReference>
<dbReference type="InterPro" id="IPR050267">
    <property type="entry name" value="Anti-sigma-factor_SerPK"/>
</dbReference>
<dbReference type="Gene3D" id="3.30.565.10">
    <property type="entry name" value="Histidine kinase-like ATPase, C-terminal domain"/>
    <property type="match status" value="1"/>
</dbReference>
<keyword evidence="4" id="KW-1185">Reference proteome</keyword>
<proteinExistence type="predicted"/>
<dbReference type="Pfam" id="PF13581">
    <property type="entry name" value="HATPase_c_2"/>
    <property type="match status" value="1"/>
</dbReference>
<dbReference type="CDD" id="cd16936">
    <property type="entry name" value="HATPase_RsbW-like"/>
    <property type="match status" value="1"/>
</dbReference>
<dbReference type="PANTHER" id="PTHR35526:SF3">
    <property type="entry name" value="ANTI-SIGMA-F FACTOR RSBW"/>
    <property type="match status" value="1"/>
</dbReference>
<dbReference type="InterPro" id="IPR036890">
    <property type="entry name" value="HATPase_C_sf"/>
</dbReference>
<dbReference type="InterPro" id="IPR003594">
    <property type="entry name" value="HATPase_dom"/>
</dbReference>
<keyword evidence="3" id="KW-0418">Kinase</keyword>